<protein>
    <submittedName>
        <fullName evidence="9">SNARE-like domain protein</fullName>
    </submittedName>
</protein>
<evidence type="ECO:0000256" key="7">
    <source>
        <dbReference type="SAM" id="Phobius"/>
    </source>
</evidence>
<dbReference type="EMBL" id="LRPU01000094">
    <property type="protein sequence ID" value="KXA10984.1"/>
    <property type="molecule type" value="Genomic_DNA"/>
</dbReference>
<organism evidence="9 10">
    <name type="scientific">Clostridium perfringens</name>
    <dbReference type="NCBI Taxonomy" id="1502"/>
    <lineage>
        <taxon>Bacteria</taxon>
        <taxon>Bacillati</taxon>
        <taxon>Bacillota</taxon>
        <taxon>Clostridia</taxon>
        <taxon>Eubacteriales</taxon>
        <taxon>Clostridiaceae</taxon>
        <taxon>Clostridium</taxon>
    </lineage>
</organism>
<evidence type="ECO:0000256" key="4">
    <source>
        <dbReference type="ARBA" id="ARBA00022692"/>
    </source>
</evidence>
<feature type="transmembrane region" description="Helical" evidence="7">
    <location>
        <begin position="37"/>
        <end position="53"/>
    </location>
</feature>
<dbReference type="Pfam" id="PF09335">
    <property type="entry name" value="VTT_dom"/>
    <property type="match status" value="1"/>
</dbReference>
<dbReference type="PATRIC" id="fig|1502.174.peg.1988"/>
<dbReference type="GO" id="GO:0005886">
    <property type="term" value="C:plasma membrane"/>
    <property type="evidence" value="ECO:0007669"/>
    <property type="project" value="UniProtKB-SubCell"/>
</dbReference>
<comment type="caution">
    <text evidence="9">The sequence shown here is derived from an EMBL/GenBank/DDBJ whole genome shotgun (WGS) entry which is preliminary data.</text>
</comment>
<evidence type="ECO:0000256" key="2">
    <source>
        <dbReference type="ARBA" id="ARBA00010792"/>
    </source>
</evidence>
<evidence type="ECO:0000256" key="6">
    <source>
        <dbReference type="ARBA" id="ARBA00023136"/>
    </source>
</evidence>
<accession>A0A133N3X4</accession>
<keyword evidence="3" id="KW-1003">Cell membrane</keyword>
<dbReference type="InterPro" id="IPR051311">
    <property type="entry name" value="DedA_domain"/>
</dbReference>
<comment type="subcellular location">
    <subcellularLocation>
        <location evidence="1">Cell membrane</location>
        <topology evidence="1">Multi-pass membrane protein</topology>
    </subcellularLocation>
</comment>
<keyword evidence="4 7" id="KW-0812">Transmembrane</keyword>
<evidence type="ECO:0000259" key="8">
    <source>
        <dbReference type="Pfam" id="PF09335"/>
    </source>
</evidence>
<dbReference type="Proteomes" id="UP000070646">
    <property type="component" value="Unassembled WGS sequence"/>
</dbReference>
<feature type="transmembrane region" description="Helical" evidence="7">
    <location>
        <begin position="146"/>
        <end position="168"/>
    </location>
</feature>
<evidence type="ECO:0000313" key="9">
    <source>
        <dbReference type="EMBL" id="KXA10984.1"/>
    </source>
</evidence>
<gene>
    <name evidence="9" type="ORF">HMPREF3222_01974</name>
</gene>
<evidence type="ECO:0000256" key="1">
    <source>
        <dbReference type="ARBA" id="ARBA00004651"/>
    </source>
</evidence>
<name>A0A133N3X4_CLOPF</name>
<dbReference type="AlphaFoldDB" id="A0A133N3X4"/>
<dbReference type="RefSeq" id="WP_081092176.1">
    <property type="nucleotide sequence ID" value="NZ_KQ956234.1"/>
</dbReference>
<reference evidence="9 10" key="1">
    <citation type="submission" date="2016-01" db="EMBL/GenBank/DDBJ databases">
        <authorList>
            <person name="Oliw E.H."/>
        </authorList>
    </citation>
    <scope>NUCLEOTIDE SEQUENCE [LARGE SCALE GENOMIC DNA]</scope>
    <source>
        <strain evidence="9 10">MJR7757A</strain>
    </source>
</reference>
<evidence type="ECO:0000313" key="10">
    <source>
        <dbReference type="Proteomes" id="UP000070646"/>
    </source>
</evidence>
<sequence length="174" mass="19237">MKGERESFMDIDAVLNYFASYGLTLLFVIVFLEYLNLPGLPAGIIMPAAGILASRNNQSIVLVVFISVVAGVLGSIVLYLIGYYGGAILLDKLGLKFPKIQPTIRKSSTILNEKGLFGVFLCRLLPVLRTIVSIIAGSVRMNFFKFLIYSTPGIFLWNLGFIFTGYFFGDVFLK</sequence>
<dbReference type="PANTHER" id="PTHR42709:SF6">
    <property type="entry name" value="UNDECAPRENYL PHOSPHATE TRANSPORTER A"/>
    <property type="match status" value="1"/>
</dbReference>
<keyword evidence="6 7" id="KW-0472">Membrane</keyword>
<feature type="transmembrane region" description="Helical" evidence="7">
    <location>
        <begin position="116"/>
        <end position="139"/>
    </location>
</feature>
<dbReference type="InterPro" id="IPR032816">
    <property type="entry name" value="VTT_dom"/>
</dbReference>
<comment type="similarity">
    <text evidence="2">Belongs to the DedA family.</text>
</comment>
<dbReference type="PANTHER" id="PTHR42709">
    <property type="entry name" value="ALKALINE PHOSPHATASE LIKE PROTEIN"/>
    <property type="match status" value="1"/>
</dbReference>
<keyword evidence="5 7" id="KW-1133">Transmembrane helix</keyword>
<feature type="transmembrane region" description="Helical" evidence="7">
    <location>
        <begin position="60"/>
        <end position="84"/>
    </location>
</feature>
<feature type="domain" description="VTT" evidence="8">
    <location>
        <begin position="41"/>
        <end position="166"/>
    </location>
</feature>
<proteinExistence type="inferred from homology"/>
<evidence type="ECO:0000256" key="5">
    <source>
        <dbReference type="ARBA" id="ARBA00022989"/>
    </source>
</evidence>
<feature type="transmembrane region" description="Helical" evidence="7">
    <location>
        <begin position="12"/>
        <end position="31"/>
    </location>
</feature>
<evidence type="ECO:0000256" key="3">
    <source>
        <dbReference type="ARBA" id="ARBA00022475"/>
    </source>
</evidence>